<dbReference type="PANTHER" id="PTHR31650">
    <property type="entry name" value="O-ACYLTRANSFERASE (WSD1-LIKE) FAMILY PROTEIN"/>
    <property type="match status" value="1"/>
</dbReference>
<dbReference type="Gene3D" id="3.30.559.10">
    <property type="entry name" value="Chloramphenicol acetyltransferase-like domain"/>
    <property type="match status" value="1"/>
</dbReference>
<evidence type="ECO:0000313" key="14">
    <source>
        <dbReference type="EMBL" id="GAA0913787.1"/>
    </source>
</evidence>
<keyword evidence="7 11" id="KW-0319">Glycerol metabolism</keyword>
<comment type="catalytic activity">
    <reaction evidence="10 11">
        <text>an acyl-CoA + a 1,2-diacyl-sn-glycerol = a triacyl-sn-glycerol + CoA</text>
        <dbReference type="Rhea" id="RHEA:10868"/>
        <dbReference type="ChEBI" id="CHEBI:17815"/>
        <dbReference type="ChEBI" id="CHEBI:57287"/>
        <dbReference type="ChEBI" id="CHEBI:58342"/>
        <dbReference type="ChEBI" id="CHEBI:64615"/>
        <dbReference type="EC" id="2.3.1.20"/>
    </reaction>
</comment>
<dbReference type="EMBL" id="BAAAHQ010000001">
    <property type="protein sequence ID" value="GAA0913787.1"/>
    <property type="molecule type" value="Genomic_DNA"/>
</dbReference>
<evidence type="ECO:0000256" key="4">
    <source>
        <dbReference type="ARBA" id="ARBA00013244"/>
    </source>
</evidence>
<dbReference type="EC" id="2.3.1.20" evidence="4 11"/>
<keyword evidence="9 11" id="KW-0012">Acyltransferase</keyword>
<dbReference type="RefSeq" id="WP_343948122.1">
    <property type="nucleotide sequence ID" value="NZ_BAAAHQ010000001.1"/>
</dbReference>
<evidence type="ECO:0000256" key="2">
    <source>
        <dbReference type="ARBA" id="ARBA00005189"/>
    </source>
</evidence>
<accession>A0ABN1NPR1</accession>
<comment type="similarity">
    <text evidence="3 11">Belongs to the long-chain O-acyltransferase family.</text>
</comment>
<protein>
    <recommendedName>
        <fullName evidence="4 11">Diacylglycerol O-acyltransferase</fullName>
        <ecNumber evidence="4 11">2.3.1.20</ecNumber>
    </recommendedName>
</protein>
<evidence type="ECO:0000256" key="1">
    <source>
        <dbReference type="ARBA" id="ARBA00004771"/>
    </source>
</evidence>
<dbReference type="PANTHER" id="PTHR31650:SF1">
    <property type="entry name" value="WAX ESTER SYNTHASE_DIACYLGLYCEROL ACYLTRANSFERASE 4-RELATED"/>
    <property type="match status" value="1"/>
</dbReference>
<evidence type="ECO:0000256" key="6">
    <source>
        <dbReference type="ARBA" id="ARBA00022679"/>
    </source>
</evidence>
<evidence type="ECO:0000256" key="8">
    <source>
        <dbReference type="ARBA" id="ARBA00023098"/>
    </source>
</evidence>
<comment type="caution">
    <text evidence="14">The sequence shown here is derived from an EMBL/GenBank/DDBJ whole genome shotgun (WGS) entry which is preliminary data.</text>
</comment>
<evidence type="ECO:0000256" key="3">
    <source>
        <dbReference type="ARBA" id="ARBA00009587"/>
    </source>
</evidence>
<dbReference type="SUPFAM" id="SSF52777">
    <property type="entry name" value="CoA-dependent acyltransferases"/>
    <property type="match status" value="1"/>
</dbReference>
<evidence type="ECO:0000256" key="9">
    <source>
        <dbReference type="ARBA" id="ARBA00023315"/>
    </source>
</evidence>
<feature type="domain" description="O-acyltransferase WSD1 C-terminal" evidence="13">
    <location>
        <begin position="325"/>
        <end position="474"/>
    </location>
</feature>
<evidence type="ECO:0000256" key="10">
    <source>
        <dbReference type="ARBA" id="ARBA00048109"/>
    </source>
</evidence>
<organism evidence="14 15">
    <name type="scientific">Nonomuraea longicatena</name>
    <dbReference type="NCBI Taxonomy" id="83682"/>
    <lineage>
        <taxon>Bacteria</taxon>
        <taxon>Bacillati</taxon>
        <taxon>Actinomycetota</taxon>
        <taxon>Actinomycetes</taxon>
        <taxon>Streptosporangiales</taxon>
        <taxon>Streptosporangiaceae</taxon>
        <taxon>Nonomuraea</taxon>
    </lineage>
</organism>
<dbReference type="InterPro" id="IPR023213">
    <property type="entry name" value="CAT-like_dom_sf"/>
</dbReference>
<feature type="domain" description="O-acyltransferase WSD1-like N-terminal" evidence="12">
    <location>
        <begin position="4"/>
        <end position="281"/>
    </location>
</feature>
<keyword evidence="6 11" id="KW-0808">Transferase</keyword>
<evidence type="ECO:0000256" key="5">
    <source>
        <dbReference type="ARBA" id="ARBA00022516"/>
    </source>
</evidence>
<keyword evidence="8 11" id="KW-0443">Lipid metabolism</keyword>
<reference evidence="14 15" key="1">
    <citation type="journal article" date="2019" name="Int. J. Syst. Evol. Microbiol.">
        <title>The Global Catalogue of Microorganisms (GCM) 10K type strain sequencing project: providing services to taxonomists for standard genome sequencing and annotation.</title>
        <authorList>
            <consortium name="The Broad Institute Genomics Platform"/>
            <consortium name="The Broad Institute Genome Sequencing Center for Infectious Disease"/>
            <person name="Wu L."/>
            <person name="Ma J."/>
        </authorList>
    </citation>
    <scope>NUCLEOTIDE SEQUENCE [LARGE SCALE GENOMIC DNA]</scope>
    <source>
        <strain evidence="14 15">JCM 11136</strain>
    </source>
</reference>
<dbReference type="InterPro" id="IPR045034">
    <property type="entry name" value="O-acyltransferase_WSD1-like"/>
</dbReference>
<name>A0ABN1NPR1_9ACTN</name>
<evidence type="ECO:0000256" key="11">
    <source>
        <dbReference type="RuleBase" id="RU361241"/>
    </source>
</evidence>
<dbReference type="InterPro" id="IPR004255">
    <property type="entry name" value="O-acyltransferase_WSD1_N"/>
</dbReference>
<keyword evidence="15" id="KW-1185">Reference proteome</keyword>
<proteinExistence type="inferred from homology"/>
<dbReference type="InterPro" id="IPR009721">
    <property type="entry name" value="O-acyltransferase_WSD1_C"/>
</dbReference>
<comment type="pathway">
    <text evidence="2">Lipid metabolism.</text>
</comment>
<dbReference type="InterPro" id="IPR014292">
    <property type="entry name" value="Acyl_transf_WS/DGAT"/>
</dbReference>
<evidence type="ECO:0000259" key="12">
    <source>
        <dbReference type="Pfam" id="PF03007"/>
    </source>
</evidence>
<dbReference type="Proteomes" id="UP001501578">
    <property type="component" value="Unassembled WGS sequence"/>
</dbReference>
<sequence length="494" mass="52160">MHQLSALDAQFLNAESPTTAAHVAGLAVLDPLGAVLDREALAGLLEARMHLSPALRLRLRTVPFGLDHPYWAPDPDFDLDRHLFARELPAPGGEHELAEAVGEVHARRLDRDRPLWEMHLITGLTGGRIAVYTKVHHAAIDGVSGAELLAAFLDLTPEPRLTPEPQAEDSPAPGLGDMLAGAARSVLTHPARALGSLVRAAGELDSIPLAASLPGARRIARAARLAAGDREPRSDLPDLTVPRTPWNGPISAERRVSFGSVPLKDVKAVAKAHGLSVNDVVMTMCASALRAWLLARGELPPEPLIAGVPVALSPDPESGAGTTVGNRIAAIVAPLATDVAEPYARLHAVGRSMRAAKRRFAESPANWLHELCALLPAPVSALAVPAAFRLASVVAPPINLIISNVPGPQFPLYLCGARVLSYYPLSVLTDATGGVNITCFSYDGMIDFGVVACPERLSEVWTLMAHLRTALEELLDEGVGDELGDGVGIDLVPG</sequence>
<gene>
    <name evidence="14" type="ORF">GCM10009560_06390</name>
</gene>
<evidence type="ECO:0000256" key="7">
    <source>
        <dbReference type="ARBA" id="ARBA00022798"/>
    </source>
</evidence>
<evidence type="ECO:0000259" key="13">
    <source>
        <dbReference type="Pfam" id="PF06974"/>
    </source>
</evidence>
<dbReference type="Pfam" id="PF06974">
    <property type="entry name" value="WS_DGAT_C"/>
    <property type="match status" value="1"/>
</dbReference>
<dbReference type="Pfam" id="PF03007">
    <property type="entry name" value="WS_DGAT_cat"/>
    <property type="match status" value="1"/>
</dbReference>
<keyword evidence="5 11" id="KW-0444">Lipid biosynthesis</keyword>
<evidence type="ECO:0000313" key="15">
    <source>
        <dbReference type="Proteomes" id="UP001501578"/>
    </source>
</evidence>
<comment type="pathway">
    <text evidence="1 11">Glycerolipid metabolism; triacylglycerol biosynthesis.</text>
</comment>
<dbReference type="NCBIfam" id="TIGR02946">
    <property type="entry name" value="acyl_WS_DGAT"/>
    <property type="match status" value="1"/>
</dbReference>